<dbReference type="SMART" id="SM00912">
    <property type="entry name" value="Haemagg_act"/>
    <property type="match status" value="1"/>
</dbReference>
<feature type="region of interest" description="Disordered" evidence="1">
    <location>
        <begin position="604"/>
        <end position="623"/>
    </location>
</feature>
<organism evidence="3 4">
    <name type="scientific">Floridaenema flaviceps BLCC-F50</name>
    <dbReference type="NCBI Taxonomy" id="3153642"/>
    <lineage>
        <taxon>Bacteria</taxon>
        <taxon>Bacillati</taxon>
        <taxon>Cyanobacteriota</taxon>
        <taxon>Cyanophyceae</taxon>
        <taxon>Oscillatoriophycideae</taxon>
        <taxon>Aerosakkonematales</taxon>
        <taxon>Aerosakkonemataceae</taxon>
        <taxon>Floridanema</taxon>
        <taxon>Floridanema flaviceps</taxon>
    </lineage>
</organism>
<reference evidence="3 4" key="1">
    <citation type="submission" date="2024-09" db="EMBL/GenBank/DDBJ databases">
        <title>Floridaenema gen nov. (Aerosakkonemataceae, Aerosakkonematales ord. nov., Cyanobacteria) from benthic tropical and subtropical fresh waters, with the description of four new species.</title>
        <authorList>
            <person name="Moretto J.A."/>
            <person name="Berthold D.E."/>
            <person name="Lefler F.W."/>
            <person name="Huang I.-S."/>
            <person name="Laughinghouse H. IV."/>
        </authorList>
    </citation>
    <scope>NUCLEOTIDE SEQUENCE [LARGE SCALE GENOMIC DNA]</scope>
    <source>
        <strain evidence="3 4">BLCC-F50</strain>
    </source>
</reference>
<feature type="domain" description="Filamentous haemagglutinin FhaB/tRNA nuclease CdiA-like TPS" evidence="2">
    <location>
        <begin position="48"/>
        <end position="161"/>
    </location>
</feature>
<dbReference type="NCBIfam" id="TIGR01901">
    <property type="entry name" value="adhes_NPXG"/>
    <property type="match status" value="1"/>
</dbReference>
<dbReference type="Pfam" id="PF05860">
    <property type="entry name" value="TPS"/>
    <property type="match status" value="1"/>
</dbReference>
<proteinExistence type="predicted"/>
<sequence>MSINRVWQLGSWKTRVKRVTKAIGLMPLEIVVFSVPALAQIVPDRTLGTENSQITPNVNIRGQRGDRIDGGAARGSNLFHSFSEFNINKGQRVYFANPVGIANIFSRITGRNISNIQGTLGVDGAANLFLLNPNGILFGPNAFIDIQGSFVATTGDRFVFPGGLEFGASNPQAPPLLTMSVPVGVQYGAQPGTITNRANLTVGQDFTLAGGNLDLQGQLRAGRDLTLQAQNTVQVRDSATNPFIASALGNLLVQGNQAVDIVALSHPNSGLFSGGNMVLRSANTVGGDAHYWSGGNFRIEKLDGNLGNLFSPADPVIRASGDVSFDSYEGASLHILAGGSVTITGDVQITGADPDNGLVENVTLSDGKTVVAIDGKNQPTLDIRAGTTAFGSAGITGDTTDFDPVPETGGTGTSANITVGYIRNEGGLVFLTNQYQPNPQLTGNIKATQISTANTTENGNGGNIILDSRDNVEVLGGGSYGQFALGSFADIDYYGGNAGNAGSITIQANGNISIASNFSNNPTALNFGAINASVTTRDPNKTAGNSGNIQLVSIGGDITVNGGIFTNSSSQNGGTSGNSGNITLTARQGTVNVISNKAGAILTRSNTREDAQPSDSTGDAGTIRVDARSIVIRGRSNDDSLDVSTESTRTGQSGNIIFTSQTPLTLTELQIGTDARDGNSGNIKINAPSLTMNNTQVTTTTKGQGRAGDISINATGGQVLLDNGFIFSKVDSTNAVNASGNIRVNAGTIEMRNHARVVADSQSTESEPGLITLVATNQVLIQDSQVTSDSQNNEGAFSGVWIEAKEGSVFLNSTKISAQNTGSAFAGGIYIYARDRIEIKDSTISGSGNFGSISISQSSDEPPTDSILPQTVVISGSNLITTNSAASGVDANEEIFSGFIDIRAIDGISILNSELQAQTNRRGSAGYISLTTGDGQSGHISLNQTTIFNNVEAGGIGNGGKVEIRAGSLSLTNGAQIQTLVRGKTDRQGNIVSSAQGNAGNVNITVSGNVSFDQSSIFSSVEKGGQGNAGSVEIEAGSILLTNEARLNVNNKVQGEAGNLQIQANRVTLNNEAEVSAETAKGNGGNINITTTDLLLRNGSIISTSAGSDQAPGNGGNITIQAKNGFVIAVPSENSDIIANAFEGNGGQISIEANRIFGLQDVTKSNLDTEQVRKRETSDLSASSQFGEQGQVALFSLTIDPSQGLTELPIDRPVYWHAIPSYC</sequence>
<dbReference type="InterPro" id="IPR011050">
    <property type="entry name" value="Pectin_lyase_fold/virulence"/>
</dbReference>
<evidence type="ECO:0000259" key="2">
    <source>
        <dbReference type="SMART" id="SM00912"/>
    </source>
</evidence>
<gene>
    <name evidence="3" type="ORF">ACE1CI_08180</name>
</gene>
<protein>
    <submittedName>
        <fullName evidence="3">Filamentous hemagglutinin N-terminal domain-containing protein</fullName>
    </submittedName>
</protein>
<evidence type="ECO:0000313" key="3">
    <source>
        <dbReference type="EMBL" id="MFB2892907.1"/>
    </source>
</evidence>
<name>A0ABV4XP96_9CYAN</name>
<comment type="caution">
    <text evidence="3">The sequence shown here is derived from an EMBL/GenBank/DDBJ whole genome shotgun (WGS) entry which is preliminary data.</text>
</comment>
<evidence type="ECO:0000313" key="4">
    <source>
        <dbReference type="Proteomes" id="UP001576784"/>
    </source>
</evidence>
<dbReference type="Gene3D" id="2.160.20.10">
    <property type="entry name" value="Single-stranded right-handed beta-helix, Pectin lyase-like"/>
    <property type="match status" value="3"/>
</dbReference>
<dbReference type="InterPro" id="IPR012334">
    <property type="entry name" value="Pectin_lyas_fold"/>
</dbReference>
<accession>A0ABV4XP96</accession>
<dbReference type="Proteomes" id="UP001576784">
    <property type="component" value="Unassembled WGS sequence"/>
</dbReference>
<keyword evidence="4" id="KW-1185">Reference proteome</keyword>
<dbReference type="SUPFAM" id="SSF51126">
    <property type="entry name" value="Pectin lyase-like"/>
    <property type="match status" value="2"/>
</dbReference>
<dbReference type="RefSeq" id="WP_413262574.1">
    <property type="nucleotide sequence ID" value="NZ_JBHFNR010000054.1"/>
</dbReference>
<dbReference type="EMBL" id="JBHFNR010000054">
    <property type="protein sequence ID" value="MFB2892907.1"/>
    <property type="molecule type" value="Genomic_DNA"/>
</dbReference>
<evidence type="ECO:0000256" key="1">
    <source>
        <dbReference type="SAM" id="MobiDB-lite"/>
    </source>
</evidence>
<dbReference type="InterPro" id="IPR008638">
    <property type="entry name" value="FhaB/CdiA-like_TPS"/>
</dbReference>